<feature type="non-terminal residue" evidence="1">
    <location>
        <position position="52"/>
    </location>
</feature>
<comment type="caution">
    <text evidence="1">The sequence shown here is derived from an EMBL/GenBank/DDBJ whole genome shotgun (WGS) entry which is preliminary data.</text>
</comment>
<evidence type="ECO:0000313" key="2">
    <source>
        <dbReference type="Proteomes" id="UP001233999"/>
    </source>
</evidence>
<dbReference type="Proteomes" id="UP001233999">
    <property type="component" value="Unassembled WGS sequence"/>
</dbReference>
<reference evidence="1" key="2">
    <citation type="submission" date="2023-05" db="EMBL/GenBank/DDBJ databases">
        <authorList>
            <person name="Fouks B."/>
        </authorList>
    </citation>
    <scope>NUCLEOTIDE SEQUENCE</scope>
    <source>
        <strain evidence="1">Stay&amp;Tobe</strain>
        <tissue evidence="1">Testes</tissue>
    </source>
</reference>
<evidence type="ECO:0000313" key="1">
    <source>
        <dbReference type="EMBL" id="KAJ9596342.1"/>
    </source>
</evidence>
<dbReference type="AlphaFoldDB" id="A0AAD8ADG3"/>
<protein>
    <submittedName>
        <fullName evidence="1">Uncharacterized protein</fullName>
    </submittedName>
</protein>
<gene>
    <name evidence="1" type="ORF">L9F63_012617</name>
</gene>
<sequence>YSSACVPSACSSLSSPPPQLVLNLPCLPGTNRYTRSMKTFVVSSAHTQKTDA</sequence>
<name>A0AAD8ADG3_DIPPU</name>
<proteinExistence type="predicted"/>
<feature type="non-terminal residue" evidence="1">
    <location>
        <position position="1"/>
    </location>
</feature>
<keyword evidence="2" id="KW-1185">Reference proteome</keyword>
<organism evidence="1 2">
    <name type="scientific">Diploptera punctata</name>
    <name type="common">Pacific beetle cockroach</name>
    <dbReference type="NCBI Taxonomy" id="6984"/>
    <lineage>
        <taxon>Eukaryota</taxon>
        <taxon>Metazoa</taxon>
        <taxon>Ecdysozoa</taxon>
        <taxon>Arthropoda</taxon>
        <taxon>Hexapoda</taxon>
        <taxon>Insecta</taxon>
        <taxon>Pterygota</taxon>
        <taxon>Neoptera</taxon>
        <taxon>Polyneoptera</taxon>
        <taxon>Dictyoptera</taxon>
        <taxon>Blattodea</taxon>
        <taxon>Blaberoidea</taxon>
        <taxon>Blaberidae</taxon>
        <taxon>Diplopterinae</taxon>
        <taxon>Diploptera</taxon>
    </lineage>
</organism>
<accession>A0AAD8ADG3</accession>
<dbReference type="EMBL" id="JASPKZ010001994">
    <property type="protein sequence ID" value="KAJ9596342.1"/>
    <property type="molecule type" value="Genomic_DNA"/>
</dbReference>
<reference evidence="1" key="1">
    <citation type="journal article" date="2023" name="IScience">
        <title>Live-bearing cockroach genome reveals convergent evolutionary mechanisms linked to viviparity in insects and beyond.</title>
        <authorList>
            <person name="Fouks B."/>
            <person name="Harrison M.C."/>
            <person name="Mikhailova A.A."/>
            <person name="Marchal E."/>
            <person name="English S."/>
            <person name="Carruthers M."/>
            <person name="Jennings E.C."/>
            <person name="Chiamaka E.L."/>
            <person name="Frigard R.A."/>
            <person name="Pippel M."/>
            <person name="Attardo G.M."/>
            <person name="Benoit J.B."/>
            <person name="Bornberg-Bauer E."/>
            <person name="Tobe S.S."/>
        </authorList>
    </citation>
    <scope>NUCLEOTIDE SEQUENCE</scope>
    <source>
        <strain evidence="1">Stay&amp;Tobe</strain>
    </source>
</reference>